<keyword evidence="8" id="KW-0732">Signal</keyword>
<dbReference type="AlphaFoldDB" id="A0AAD7XL75"/>
<proteinExistence type="predicted"/>
<feature type="domain" description="Smr" evidence="9">
    <location>
        <begin position="750"/>
        <end position="801"/>
    </location>
</feature>
<dbReference type="GO" id="GO:0019843">
    <property type="term" value="F:rRNA binding"/>
    <property type="evidence" value="ECO:0007669"/>
    <property type="project" value="UniProtKB-KW"/>
</dbReference>
<name>A0AAD7XL75_9STRA</name>
<dbReference type="NCBIfam" id="TIGR01069">
    <property type="entry name" value="mutS2"/>
    <property type="match status" value="1"/>
</dbReference>
<dbReference type="GO" id="GO:0030983">
    <property type="term" value="F:mismatched DNA binding"/>
    <property type="evidence" value="ECO:0007669"/>
    <property type="project" value="InterPro"/>
</dbReference>
<evidence type="ECO:0000256" key="5">
    <source>
        <dbReference type="ARBA" id="ARBA00022884"/>
    </source>
</evidence>
<evidence type="ECO:0000256" key="6">
    <source>
        <dbReference type="ARBA" id="ARBA00023125"/>
    </source>
</evidence>
<sequence length="937" mass="100205">MMRWTLLASAAVTAAAVVAPASRAASYLALGVDEVVAELRRAAKTHRGRQGFDRVEACLAESECEARRRYALVAALPADDFGCLASLDADVDECLGRAVRGLTLELEELVAVRDAGDALASLAEIVAGIDGLALDPEAVRAARCEPLPDAIEDGRLADAVFPALAAARRRERLARSTIEKSKAKALEGLALADAGEFLELDGRFVVAVTRAPRGGLVHGASRSGRTLFVEPPALVGPTNAWKAALAGVRGEETAALAVLSCAVRNNSAAFEKCLLQAAVVDGVAARAKVGRRLNGEIPEVASGVRFTASNLRHALLESPVGNDVRLGDPTRCLVISGANAGGKTVLLKAIGLAACLVKLGVPVPARGATVGFFDPILAHVGDAQELGATSTYVGHLRIVDAALRAARPGALVLLDELGSGTDPVQGAALARAVLERLVEEGALCVATTHHAPLKDFATNNNDAGFEVAAMTTDSEGRPTFRCEYGMSGESRALEAARRVPLPCAVVDRAKDILGTEESRLDDLARDLEVAIADARRAEAEAVAAREEASDAIREARRARDRADKETAQARADAARIYQSRLEALEANLAALEPTETKRDALREQREAAETEAQASNAQAKGLEPLTAIPDLKTSVVILKPGLGFMQRGTVVDRANNNKFVRVQIDALQAVTKPLKLKPQDLALAPEEEKTTTTKNRQRSFVRKNQQYALSRRAAYALRDNADLPTPGTTTILAADDDRTESRIRTAENTLDVRGLTLEDAEIQADIFLHRLLQQQRGRRHPYAFILHGHGTGVLKKGLRAWAKRQRHVASAKPADSSDGGDAFTEPIETPTRRIVRADPPPLRTKKRRVTAIHSRLDVLEKKEIKRLQSMLMATCDDARPETDDALPAAAKARKKSDAVVARWKPNRDRPATVAPQQADYKCAGMLGLLASPVVIMP</sequence>
<dbReference type="PROSITE" id="PS50828">
    <property type="entry name" value="SMR"/>
    <property type="match status" value="1"/>
</dbReference>
<feature type="signal peptide" evidence="8">
    <location>
        <begin position="1"/>
        <end position="16"/>
    </location>
</feature>
<protein>
    <recommendedName>
        <fullName evidence="9">Smr domain-containing protein</fullName>
    </recommendedName>
</protein>
<dbReference type="Gene3D" id="3.40.50.300">
    <property type="entry name" value="P-loop containing nucleotide triphosphate hydrolases"/>
    <property type="match status" value="1"/>
</dbReference>
<dbReference type="PANTHER" id="PTHR48466:SF2">
    <property type="entry name" value="OS10G0509000 PROTEIN"/>
    <property type="match status" value="1"/>
</dbReference>
<feature type="region of interest" description="Disordered" evidence="7">
    <location>
        <begin position="546"/>
        <end position="566"/>
    </location>
</feature>
<dbReference type="GO" id="GO:0006298">
    <property type="term" value="P:mismatch repair"/>
    <property type="evidence" value="ECO:0007669"/>
    <property type="project" value="InterPro"/>
</dbReference>
<dbReference type="GO" id="GO:0016887">
    <property type="term" value="F:ATP hydrolysis activity"/>
    <property type="evidence" value="ECO:0007669"/>
    <property type="project" value="InterPro"/>
</dbReference>
<evidence type="ECO:0000256" key="7">
    <source>
        <dbReference type="SAM" id="MobiDB-lite"/>
    </source>
</evidence>
<dbReference type="InterPro" id="IPR005747">
    <property type="entry name" value="MutS2"/>
</dbReference>
<gene>
    <name evidence="10" type="ORF">CTAYLR_009401</name>
</gene>
<keyword evidence="1" id="KW-0699">rRNA-binding</keyword>
<feature type="chain" id="PRO_5041959398" description="Smr domain-containing protein" evidence="8">
    <location>
        <begin position="17"/>
        <end position="937"/>
    </location>
</feature>
<keyword evidence="2" id="KW-0547">Nucleotide-binding</keyword>
<evidence type="ECO:0000313" key="11">
    <source>
        <dbReference type="Proteomes" id="UP001230188"/>
    </source>
</evidence>
<evidence type="ECO:0000313" key="10">
    <source>
        <dbReference type="EMBL" id="KAJ8608684.1"/>
    </source>
</evidence>
<dbReference type="Proteomes" id="UP001230188">
    <property type="component" value="Unassembled WGS sequence"/>
</dbReference>
<dbReference type="GO" id="GO:0140664">
    <property type="term" value="F:ATP-dependent DNA damage sensor activity"/>
    <property type="evidence" value="ECO:0007669"/>
    <property type="project" value="InterPro"/>
</dbReference>
<evidence type="ECO:0000256" key="8">
    <source>
        <dbReference type="SAM" id="SignalP"/>
    </source>
</evidence>
<dbReference type="InterPro" id="IPR002625">
    <property type="entry name" value="Smr_dom"/>
</dbReference>
<dbReference type="GO" id="GO:0045910">
    <property type="term" value="P:negative regulation of DNA recombination"/>
    <property type="evidence" value="ECO:0007669"/>
    <property type="project" value="InterPro"/>
</dbReference>
<dbReference type="SUPFAM" id="SSF52540">
    <property type="entry name" value="P-loop containing nucleoside triphosphate hydrolases"/>
    <property type="match status" value="1"/>
</dbReference>
<keyword evidence="5" id="KW-0694">RNA-binding</keyword>
<keyword evidence="4" id="KW-0067">ATP-binding</keyword>
<keyword evidence="3" id="KW-0378">Hydrolase</keyword>
<dbReference type="Pfam" id="PF01713">
    <property type="entry name" value="Smr"/>
    <property type="match status" value="1"/>
</dbReference>
<dbReference type="SMART" id="SM00534">
    <property type="entry name" value="MUTSac"/>
    <property type="match status" value="1"/>
</dbReference>
<dbReference type="PIRSF" id="PIRSF005814">
    <property type="entry name" value="MutS_YshD"/>
    <property type="match status" value="1"/>
</dbReference>
<keyword evidence="6" id="KW-0238">DNA-binding</keyword>
<keyword evidence="11" id="KW-1185">Reference proteome</keyword>
<feature type="region of interest" description="Disordered" evidence="7">
    <location>
        <begin position="594"/>
        <end position="618"/>
    </location>
</feature>
<evidence type="ECO:0000256" key="1">
    <source>
        <dbReference type="ARBA" id="ARBA00022730"/>
    </source>
</evidence>
<dbReference type="InterPro" id="IPR027417">
    <property type="entry name" value="P-loop_NTPase"/>
</dbReference>
<dbReference type="Gene3D" id="3.30.1370.110">
    <property type="match status" value="1"/>
</dbReference>
<dbReference type="InterPro" id="IPR000432">
    <property type="entry name" value="DNA_mismatch_repair_MutS_C"/>
</dbReference>
<dbReference type="Pfam" id="PF00488">
    <property type="entry name" value="MutS_V"/>
    <property type="match status" value="1"/>
</dbReference>
<dbReference type="GO" id="GO:0004519">
    <property type="term" value="F:endonuclease activity"/>
    <property type="evidence" value="ECO:0007669"/>
    <property type="project" value="InterPro"/>
</dbReference>
<evidence type="ECO:0000259" key="9">
    <source>
        <dbReference type="PROSITE" id="PS50828"/>
    </source>
</evidence>
<evidence type="ECO:0000256" key="3">
    <source>
        <dbReference type="ARBA" id="ARBA00022801"/>
    </source>
</evidence>
<dbReference type="GO" id="GO:0005524">
    <property type="term" value="F:ATP binding"/>
    <property type="evidence" value="ECO:0007669"/>
    <property type="project" value="UniProtKB-KW"/>
</dbReference>
<dbReference type="InterPro" id="IPR045076">
    <property type="entry name" value="MutS"/>
</dbReference>
<feature type="compositionally biased region" description="Basic and acidic residues" evidence="7">
    <location>
        <begin position="594"/>
        <end position="608"/>
    </location>
</feature>
<dbReference type="InterPro" id="IPR036063">
    <property type="entry name" value="Smr_dom_sf"/>
</dbReference>
<evidence type="ECO:0000256" key="2">
    <source>
        <dbReference type="ARBA" id="ARBA00022741"/>
    </source>
</evidence>
<dbReference type="PANTHER" id="PTHR48466">
    <property type="entry name" value="OS10G0509000 PROTEIN-RELATED"/>
    <property type="match status" value="1"/>
</dbReference>
<dbReference type="EMBL" id="JAQMWT010000163">
    <property type="protein sequence ID" value="KAJ8608684.1"/>
    <property type="molecule type" value="Genomic_DNA"/>
</dbReference>
<comment type="caution">
    <text evidence="10">The sequence shown here is derived from an EMBL/GenBank/DDBJ whole genome shotgun (WGS) entry which is preliminary data.</text>
</comment>
<organism evidence="10 11">
    <name type="scientific">Chrysophaeum taylorii</name>
    <dbReference type="NCBI Taxonomy" id="2483200"/>
    <lineage>
        <taxon>Eukaryota</taxon>
        <taxon>Sar</taxon>
        <taxon>Stramenopiles</taxon>
        <taxon>Ochrophyta</taxon>
        <taxon>Pelagophyceae</taxon>
        <taxon>Pelagomonadales</taxon>
        <taxon>Pelagomonadaceae</taxon>
        <taxon>Chrysophaeum</taxon>
    </lineage>
</organism>
<accession>A0AAD7XL75</accession>
<evidence type="ECO:0000256" key="4">
    <source>
        <dbReference type="ARBA" id="ARBA00022840"/>
    </source>
</evidence>
<dbReference type="PROSITE" id="PS00486">
    <property type="entry name" value="DNA_MISMATCH_REPAIR_2"/>
    <property type="match status" value="1"/>
</dbReference>
<reference evidence="10" key="1">
    <citation type="submission" date="2023-01" db="EMBL/GenBank/DDBJ databases">
        <title>Metagenome sequencing of chrysophaentin producing Chrysophaeum taylorii.</title>
        <authorList>
            <person name="Davison J."/>
            <person name="Bewley C."/>
        </authorList>
    </citation>
    <scope>NUCLEOTIDE SEQUENCE</scope>
    <source>
        <strain evidence="10">NIES-1699</strain>
    </source>
</reference>